<protein>
    <submittedName>
        <fullName evidence="2">Uncharacterized protein</fullName>
    </submittedName>
</protein>
<dbReference type="AlphaFoldDB" id="A0AAD5S0S8"/>
<keyword evidence="3" id="KW-1185">Reference proteome</keyword>
<name>A0AAD5S0S8_9PEZI</name>
<dbReference type="Proteomes" id="UP001201980">
    <property type="component" value="Unassembled WGS sequence"/>
</dbReference>
<accession>A0AAD5S0S8</accession>
<reference evidence="2" key="1">
    <citation type="submission" date="2022-07" db="EMBL/GenBank/DDBJ databases">
        <title>Draft genome sequence of Zalerion maritima ATCC 34329, a (micro)plastics degrading marine fungus.</title>
        <authorList>
            <person name="Paco A."/>
            <person name="Goncalves M.F.M."/>
            <person name="Rocha-Santos T.A.P."/>
            <person name="Alves A."/>
        </authorList>
    </citation>
    <scope>NUCLEOTIDE SEQUENCE</scope>
    <source>
        <strain evidence="2">ATCC 34329</strain>
    </source>
</reference>
<comment type="caution">
    <text evidence="2">The sequence shown here is derived from an EMBL/GenBank/DDBJ whole genome shotgun (WGS) entry which is preliminary data.</text>
</comment>
<evidence type="ECO:0000313" key="2">
    <source>
        <dbReference type="EMBL" id="KAJ2903192.1"/>
    </source>
</evidence>
<feature type="region of interest" description="Disordered" evidence="1">
    <location>
        <begin position="1"/>
        <end position="49"/>
    </location>
</feature>
<organism evidence="2 3">
    <name type="scientific">Zalerion maritima</name>
    <dbReference type="NCBI Taxonomy" id="339359"/>
    <lineage>
        <taxon>Eukaryota</taxon>
        <taxon>Fungi</taxon>
        <taxon>Dikarya</taxon>
        <taxon>Ascomycota</taxon>
        <taxon>Pezizomycotina</taxon>
        <taxon>Sordariomycetes</taxon>
        <taxon>Lulworthiomycetidae</taxon>
        <taxon>Lulworthiales</taxon>
        <taxon>Lulworthiaceae</taxon>
        <taxon>Zalerion</taxon>
    </lineage>
</organism>
<gene>
    <name evidence="2" type="ORF">MKZ38_010228</name>
</gene>
<dbReference type="EMBL" id="JAKWBI020000088">
    <property type="protein sequence ID" value="KAJ2903192.1"/>
    <property type="molecule type" value="Genomic_DNA"/>
</dbReference>
<proteinExistence type="predicted"/>
<evidence type="ECO:0000313" key="3">
    <source>
        <dbReference type="Proteomes" id="UP001201980"/>
    </source>
</evidence>
<evidence type="ECO:0000256" key="1">
    <source>
        <dbReference type="SAM" id="MobiDB-lite"/>
    </source>
</evidence>
<sequence length="230" mass="26531">MPDAERLSGKAHERQQDRPRDQKNRERRGDDRSGHGEHDEEQQKKQERWDTHVHHVAASNLLMFLRKLRLVALHVPHRNPYEVVFKTLVPGGVITPWIPHLETLVAAMVESAREARKCVEGGEMGRVRGYAGDIETIRLHLAVSGELRVLLELGMCGGKQRGGNGGGDEGMEGEETKREMKMKTKREEQNWGWSSEKYEEVFGRVWKEDQEFLLKDGFERRLLDMAEKLE</sequence>